<dbReference type="OrthoDB" id="183484at2157"/>
<evidence type="ECO:0000256" key="4">
    <source>
        <dbReference type="ARBA" id="ARBA00022982"/>
    </source>
</evidence>
<feature type="domain" description="High potential iron-sulfur proteins family profile" evidence="8">
    <location>
        <begin position="81"/>
        <end position="157"/>
    </location>
</feature>
<keyword evidence="6" id="KW-0411">Iron-sulfur</keyword>
<feature type="compositionally biased region" description="Low complexity" evidence="7">
    <location>
        <begin position="34"/>
        <end position="44"/>
    </location>
</feature>
<accession>A0A1H7NKB2</accession>
<dbReference type="Proteomes" id="UP000183894">
    <property type="component" value="Unassembled WGS sequence"/>
</dbReference>
<evidence type="ECO:0000256" key="7">
    <source>
        <dbReference type="SAM" id="MobiDB-lite"/>
    </source>
</evidence>
<dbReference type="EMBL" id="FOAD01000003">
    <property type="protein sequence ID" value="SEL23357.1"/>
    <property type="molecule type" value="Genomic_DNA"/>
</dbReference>
<gene>
    <name evidence="9" type="ORF">SAMN04488691_103336</name>
</gene>
<evidence type="ECO:0000313" key="9">
    <source>
        <dbReference type="EMBL" id="SEL23357.1"/>
    </source>
</evidence>
<evidence type="ECO:0000259" key="8">
    <source>
        <dbReference type="PROSITE" id="PS51373"/>
    </source>
</evidence>
<keyword evidence="1" id="KW-0813">Transport</keyword>
<evidence type="ECO:0000256" key="5">
    <source>
        <dbReference type="ARBA" id="ARBA00023004"/>
    </source>
</evidence>
<evidence type="ECO:0000256" key="1">
    <source>
        <dbReference type="ARBA" id="ARBA00022448"/>
    </source>
</evidence>
<dbReference type="Gene3D" id="4.10.490.10">
    <property type="entry name" value="High potential iron-sulphur protein"/>
    <property type="match status" value="1"/>
</dbReference>
<keyword evidence="4" id="KW-0249">Electron transport</keyword>
<dbReference type="PROSITE" id="PS51318">
    <property type="entry name" value="TAT"/>
    <property type="match status" value="1"/>
</dbReference>
<evidence type="ECO:0000313" key="10">
    <source>
        <dbReference type="Proteomes" id="UP000183894"/>
    </source>
</evidence>
<keyword evidence="2" id="KW-0004">4Fe-4S</keyword>
<dbReference type="InterPro" id="IPR036369">
    <property type="entry name" value="HIPIP_sf"/>
</dbReference>
<dbReference type="RefSeq" id="WP_074793344.1">
    <property type="nucleotide sequence ID" value="NZ_FOAD01000003.1"/>
</dbReference>
<keyword evidence="3" id="KW-0479">Metal-binding</keyword>
<dbReference type="SUPFAM" id="SSF57652">
    <property type="entry name" value="HIPIP (high potential iron protein)"/>
    <property type="match status" value="1"/>
</dbReference>
<evidence type="ECO:0000256" key="6">
    <source>
        <dbReference type="ARBA" id="ARBA00023014"/>
    </source>
</evidence>
<name>A0A1H7NKB2_HALLR</name>
<feature type="region of interest" description="Disordered" evidence="7">
    <location>
        <begin position="26"/>
        <end position="73"/>
    </location>
</feature>
<reference evidence="9 10" key="1">
    <citation type="submission" date="2016-10" db="EMBL/GenBank/DDBJ databases">
        <authorList>
            <person name="de Groot N.N."/>
        </authorList>
    </citation>
    <scope>NUCLEOTIDE SEQUENCE [LARGE SCALE GENOMIC DNA]</scope>
    <source>
        <strain evidence="9 10">CDM_5</strain>
    </source>
</reference>
<feature type="compositionally biased region" description="Acidic residues" evidence="7">
    <location>
        <begin position="155"/>
        <end position="177"/>
    </location>
</feature>
<organism evidence="9 10">
    <name type="scientific">Haloferax larsenii</name>
    <dbReference type="NCBI Taxonomy" id="302484"/>
    <lineage>
        <taxon>Archaea</taxon>
        <taxon>Methanobacteriati</taxon>
        <taxon>Methanobacteriota</taxon>
        <taxon>Stenosarchaea group</taxon>
        <taxon>Halobacteria</taxon>
        <taxon>Halobacteriales</taxon>
        <taxon>Haloferacaceae</taxon>
        <taxon>Haloferax</taxon>
    </lineage>
</organism>
<protein>
    <submittedName>
        <fullName evidence="9">High potential iron-sulfur protein</fullName>
    </submittedName>
</protein>
<feature type="compositionally biased region" description="Gly residues" evidence="7">
    <location>
        <begin position="179"/>
        <end position="189"/>
    </location>
</feature>
<keyword evidence="5" id="KW-0408">Iron</keyword>
<dbReference type="InterPro" id="IPR000170">
    <property type="entry name" value="High_potential_FeS_prot"/>
</dbReference>
<evidence type="ECO:0000256" key="2">
    <source>
        <dbReference type="ARBA" id="ARBA00022485"/>
    </source>
</evidence>
<dbReference type="GO" id="GO:0046872">
    <property type="term" value="F:metal ion binding"/>
    <property type="evidence" value="ECO:0007669"/>
    <property type="project" value="UniProtKB-KW"/>
</dbReference>
<dbReference type="GO" id="GO:0019646">
    <property type="term" value="P:aerobic electron transport chain"/>
    <property type="evidence" value="ECO:0007669"/>
    <property type="project" value="InterPro"/>
</dbReference>
<sequence length="189" mass="19787">MSLSDETRRRFLHLAGSGTVVSLAGCLGGDGEQAETTTTATETTTEAEEEGDEHDEELPEGVSEEEFVSGPVPEEYRTALSQADEKRNPDELFTKEATQFQEATDAVEAGLAQEGQDCGNCAEYIPDKNGDGFGACARVEGYIDPADWCSLWESIEEAEAEAEDGGGESGDGGDDDAGAGAGGNGEYAL</sequence>
<dbReference type="AlphaFoldDB" id="A0A1H7NKB2"/>
<dbReference type="Pfam" id="PF01355">
    <property type="entry name" value="HIPIP"/>
    <property type="match status" value="1"/>
</dbReference>
<dbReference type="GO" id="GO:0051539">
    <property type="term" value="F:4 iron, 4 sulfur cluster binding"/>
    <property type="evidence" value="ECO:0007669"/>
    <property type="project" value="UniProtKB-KW"/>
</dbReference>
<dbReference type="InterPro" id="IPR006311">
    <property type="entry name" value="TAT_signal"/>
</dbReference>
<feature type="compositionally biased region" description="Acidic residues" evidence="7">
    <location>
        <begin position="45"/>
        <end position="67"/>
    </location>
</feature>
<feature type="region of interest" description="Disordered" evidence="7">
    <location>
        <begin position="155"/>
        <end position="189"/>
    </location>
</feature>
<dbReference type="GO" id="GO:0009055">
    <property type="term" value="F:electron transfer activity"/>
    <property type="evidence" value="ECO:0007669"/>
    <property type="project" value="InterPro"/>
</dbReference>
<dbReference type="PROSITE" id="PS51373">
    <property type="entry name" value="HIPIP"/>
    <property type="match status" value="1"/>
</dbReference>
<evidence type="ECO:0000256" key="3">
    <source>
        <dbReference type="ARBA" id="ARBA00022723"/>
    </source>
</evidence>
<proteinExistence type="predicted"/>